<proteinExistence type="predicted"/>
<sequence length="955" mass="103699">MNKSSNPVEPDNSGPLVLDLLYIPNMAPPFENYDGGIGIALIEDGLKCYIDPWVPMDDGDAVGVFWGDTLTPVWSDVISGNANPRLPVHIGRGHIVAGDADPVFYSVTRIGQGPEPSPSQRFLVKLDRPGGYDDDQATPGHSGLRYEIPQDIIDNGVGPIEADAGVDITILHYEFMRQNDRIRLAWGRLILEHTVLPAEVGTDIPIHVDRATIEVGQDGQVSIAYQVVDVCNNYPDERSPWSAVTTLEVDLAGNRLEEPQVLVNGVPVLQVNLEDLAGADVVCRVYANRTDHAVGDTLRLTWVGTPAQGDSQVIVGPLDLTVDFVPFQYDFLIPNADVVAIAKGRASVSYVRIRSGEADRPSRSASVTVVGDIMAPGRPAILEATDSTLDPDLNFYTVSVPYYPGRQPGDHLYIIFEGLDASNSPTRFDIDAYVGGESIGDPVLRNVDKNEVKRLDGGSLSVYYWINNQRRSDVLSLSVGTGQPSMEKPDVIEADSNDVLDPDKVNPNVGANVSVPYTGTLPNDIIGLRWRGSRSSAPDDERSLNASSAGKPVPFTVPYRYVIDNLNGTVDVDYYLKRGAEPLRYSLVRPLTIGAAMVLSAPSVKQATGTVPSQQLNPVEAKDSLTVEIPDYGVQPGDQVSVSWAGTAGAGSHTTARQVLPAHREIEIPVSVIAYNLGRLVTVTYIVTRDGGDFPPSAPLSLTVQTVPEASLTRPLILEAAQGGIGSELILPSFTGDARVTTAPWPLIAVGQRVWLRCEGIASDGSDHTITLYTGSEVMPSEVTNGLSKAIPRAELEKLRDGSELRVVLEVTFNHSSSQSEAVLFPLRSYMFVSELLIHYTPFTDGNRNGWSHSVGAAIRNEDGNDYYETAATSARPLDSPGRYKLSVRARSAIVGAKLELRLGSDLHLVGSHLLSRQWQTYFYLFEELSSSGSLMLTTQDFVFFDIDDIRIYRL</sequence>
<evidence type="ECO:0000313" key="2">
    <source>
        <dbReference type="Proteomes" id="UP000663914"/>
    </source>
</evidence>
<dbReference type="AlphaFoldDB" id="A0A8B6ULZ3"/>
<dbReference type="RefSeq" id="WP_208554872.1">
    <property type="nucleotide sequence ID" value="NZ_CP072011.1"/>
</dbReference>
<organism evidence="1 2">
    <name type="scientific">Pseudomonas corrugata</name>
    <dbReference type="NCBI Taxonomy" id="47879"/>
    <lineage>
        <taxon>Bacteria</taxon>
        <taxon>Pseudomonadati</taxon>
        <taxon>Pseudomonadota</taxon>
        <taxon>Gammaproteobacteria</taxon>
        <taxon>Pseudomonadales</taxon>
        <taxon>Pseudomonadaceae</taxon>
        <taxon>Pseudomonas</taxon>
    </lineage>
</organism>
<reference evidence="1" key="2">
    <citation type="submission" date="2021-03" db="EMBL/GenBank/DDBJ databases">
        <authorList>
            <person name="Valentovich L.N."/>
            <person name="Akhremchuk A.E."/>
            <person name="Miamin V.E."/>
        </authorList>
    </citation>
    <scope>NUCLEOTIDE SEQUENCE</scope>
    <source>
        <strain evidence="1">3prime</strain>
    </source>
</reference>
<accession>A0A8B6ULZ3</accession>
<gene>
    <name evidence="1" type="ORF">C4C32_20435</name>
</gene>
<evidence type="ECO:0000313" key="1">
    <source>
        <dbReference type="EMBL" id="QTH12920.1"/>
    </source>
</evidence>
<dbReference type="Proteomes" id="UP000663914">
    <property type="component" value="Chromosome"/>
</dbReference>
<name>A0A8B6ULZ3_9PSED</name>
<reference evidence="1" key="1">
    <citation type="book" date="2019" name="MICROBIAL BIOTECHNOLOGY" publisher="Unknown Publisher">
        <title>Optimization of recombineering for directed mutagenesis of bacteria Pseudomonas corrugata 3'.</title>
        <authorList>
            <person name="Buinitskaja S.V."/>
            <person name="Pilipenok N."/>
            <person name="Valentovich L.N."/>
        </authorList>
    </citation>
    <scope>NUCLEOTIDE SEQUENCE</scope>
    <source>
        <strain evidence="1">3prime</strain>
    </source>
</reference>
<dbReference type="EMBL" id="CP072011">
    <property type="protein sequence ID" value="QTH12920.1"/>
    <property type="molecule type" value="Genomic_DNA"/>
</dbReference>
<protein>
    <submittedName>
        <fullName evidence="1">Uncharacterized protein</fullName>
    </submittedName>
</protein>